<dbReference type="Gene3D" id="2.60.200.20">
    <property type="match status" value="1"/>
</dbReference>
<dbReference type="PROSITE" id="PS50011">
    <property type="entry name" value="PROTEIN_KINASE_DOM"/>
    <property type="match status" value="1"/>
</dbReference>
<dbReference type="PROSITE" id="PS00108">
    <property type="entry name" value="PROTEIN_KINASE_ST"/>
    <property type="match status" value="1"/>
</dbReference>
<organism evidence="8 9">
    <name type="scientific">Microbotryum saponariae</name>
    <dbReference type="NCBI Taxonomy" id="289078"/>
    <lineage>
        <taxon>Eukaryota</taxon>
        <taxon>Fungi</taxon>
        <taxon>Dikarya</taxon>
        <taxon>Basidiomycota</taxon>
        <taxon>Pucciniomycotina</taxon>
        <taxon>Microbotryomycetes</taxon>
        <taxon>Microbotryales</taxon>
        <taxon>Microbotryaceae</taxon>
        <taxon>Microbotryum</taxon>
    </lineage>
</organism>
<reference evidence="9" key="1">
    <citation type="submission" date="2016-10" db="EMBL/GenBank/DDBJ databases">
        <authorList>
            <person name="Jeantristanb JTB J.-T."/>
            <person name="Ricardo R."/>
        </authorList>
    </citation>
    <scope>NUCLEOTIDE SEQUENCE [LARGE SCALE GENOMIC DNA]</scope>
</reference>
<dbReference type="PANTHER" id="PTHR24347">
    <property type="entry name" value="SERINE/THREONINE-PROTEIN KINASE"/>
    <property type="match status" value="1"/>
</dbReference>
<dbReference type="AlphaFoldDB" id="A0A2X0KX78"/>
<dbReference type="InterPro" id="IPR000253">
    <property type="entry name" value="FHA_dom"/>
</dbReference>
<dbReference type="EMBL" id="FMWP01000125">
    <property type="protein sequence ID" value="SDA02234.1"/>
    <property type="molecule type" value="Genomic_DNA"/>
</dbReference>
<evidence type="ECO:0000313" key="8">
    <source>
        <dbReference type="EMBL" id="SDA02234.1"/>
    </source>
</evidence>
<dbReference type="Pfam" id="PF00498">
    <property type="entry name" value="FHA"/>
    <property type="match status" value="1"/>
</dbReference>
<protein>
    <submittedName>
        <fullName evidence="8">BZ3500_MvSof-1268-A1-R1_Chr7-3g09578 protein</fullName>
    </submittedName>
</protein>
<dbReference type="InterPro" id="IPR011009">
    <property type="entry name" value="Kinase-like_dom_sf"/>
</dbReference>
<evidence type="ECO:0000313" key="9">
    <source>
        <dbReference type="Proteomes" id="UP000249723"/>
    </source>
</evidence>
<keyword evidence="2 4" id="KW-0547">Nucleotide-binding</keyword>
<dbReference type="STRING" id="289078.A0A2X0KX78"/>
<sequence length="434" mass="48470">MLADPMLMNRDTLHLIALVLSAGKPLTIGRSPLGSYTIPLPSVSKLHCRLYSFVVDTGDTVVVLEDLSSNGLVCNNRRVLRSSVILRDCDVFEIGDQCFHFTRTAQPHNRPDGTDGGRDERTLANYSISNSRLGSGGFSVVRLGFDFVNGRQTACKAIKLDAQDQSRGFRQIKTEIEMLKRVGEHPGINQIYDAFVIGKEAFIFLQLMAGGDLFEYLARRGPLQASEAKWFVFQIGLALAHLHLKCNIAHRDLKLENVLLDGYGVYPRAQVADFGQAMITNRRSSSLRGTMLYMAPEALSGRTRQLGFDLKPVDCWSLGIMASMLLVGSHPFNRWPSKHPTQVFSKSVYGESARPDLMDRFKETRVAEAVLEGQNAMLSYEIFAGPREEDARELILNLLAAEPTVRWTIEAALESRWIAASRRQLTELYAAKTR</sequence>
<dbReference type="Pfam" id="PF00069">
    <property type="entry name" value="Pkinase"/>
    <property type="match status" value="1"/>
</dbReference>
<evidence type="ECO:0000256" key="5">
    <source>
        <dbReference type="RuleBase" id="RU000304"/>
    </source>
</evidence>
<dbReference type="InterPro" id="IPR008984">
    <property type="entry name" value="SMAD_FHA_dom_sf"/>
</dbReference>
<comment type="similarity">
    <text evidence="1">Belongs to the protein kinase superfamily. CAMK Ser/Thr protein kinase family. CHEK2 subfamily.</text>
</comment>
<keyword evidence="3 4" id="KW-0067">ATP-binding</keyword>
<feature type="domain" description="FHA" evidence="6">
    <location>
        <begin position="26"/>
        <end position="79"/>
    </location>
</feature>
<dbReference type="GO" id="GO:0004674">
    <property type="term" value="F:protein serine/threonine kinase activity"/>
    <property type="evidence" value="ECO:0007669"/>
    <property type="project" value="UniProtKB-KW"/>
</dbReference>
<proteinExistence type="inferred from homology"/>
<dbReference type="SMART" id="SM00220">
    <property type="entry name" value="S_TKc"/>
    <property type="match status" value="1"/>
</dbReference>
<evidence type="ECO:0000259" key="7">
    <source>
        <dbReference type="PROSITE" id="PS50011"/>
    </source>
</evidence>
<dbReference type="InterPro" id="IPR000719">
    <property type="entry name" value="Prot_kinase_dom"/>
</dbReference>
<keyword evidence="9" id="KW-1185">Reference proteome</keyword>
<evidence type="ECO:0000256" key="3">
    <source>
        <dbReference type="ARBA" id="ARBA00022840"/>
    </source>
</evidence>
<name>A0A2X0KX78_9BASI</name>
<evidence type="ECO:0000256" key="1">
    <source>
        <dbReference type="ARBA" id="ARBA00005575"/>
    </source>
</evidence>
<dbReference type="SUPFAM" id="SSF56112">
    <property type="entry name" value="Protein kinase-like (PK-like)"/>
    <property type="match status" value="1"/>
</dbReference>
<dbReference type="PROSITE" id="PS00107">
    <property type="entry name" value="PROTEIN_KINASE_ATP"/>
    <property type="match status" value="1"/>
</dbReference>
<keyword evidence="5" id="KW-0723">Serine/threonine-protein kinase</keyword>
<dbReference type="SMART" id="SM00240">
    <property type="entry name" value="FHA"/>
    <property type="match status" value="1"/>
</dbReference>
<dbReference type="Gene3D" id="1.10.510.10">
    <property type="entry name" value="Transferase(Phosphotransferase) domain 1"/>
    <property type="match status" value="1"/>
</dbReference>
<feature type="binding site" evidence="4">
    <location>
        <position position="156"/>
    </location>
    <ligand>
        <name>ATP</name>
        <dbReference type="ChEBI" id="CHEBI:30616"/>
    </ligand>
</feature>
<accession>A0A2X0KX78</accession>
<dbReference type="SUPFAM" id="SSF49879">
    <property type="entry name" value="SMAD/FHA domain"/>
    <property type="match status" value="1"/>
</dbReference>
<evidence type="ECO:0000256" key="2">
    <source>
        <dbReference type="ARBA" id="ARBA00022741"/>
    </source>
</evidence>
<dbReference type="OrthoDB" id="40902at2759"/>
<dbReference type="InterPro" id="IPR017441">
    <property type="entry name" value="Protein_kinase_ATP_BS"/>
</dbReference>
<keyword evidence="5" id="KW-0418">Kinase</keyword>
<evidence type="ECO:0000256" key="4">
    <source>
        <dbReference type="PROSITE-ProRule" id="PRU10141"/>
    </source>
</evidence>
<dbReference type="Proteomes" id="UP000249723">
    <property type="component" value="Unassembled WGS sequence"/>
</dbReference>
<keyword evidence="5" id="KW-0808">Transferase</keyword>
<evidence type="ECO:0000259" key="6">
    <source>
        <dbReference type="PROSITE" id="PS50006"/>
    </source>
</evidence>
<gene>
    <name evidence="8" type="ORF">BZ3500_MVSOF-1268-A1-R1_CHR7-3G09578</name>
</gene>
<dbReference type="PROSITE" id="PS50006">
    <property type="entry name" value="FHA_DOMAIN"/>
    <property type="match status" value="1"/>
</dbReference>
<dbReference type="GO" id="GO:0005524">
    <property type="term" value="F:ATP binding"/>
    <property type="evidence" value="ECO:0007669"/>
    <property type="project" value="UniProtKB-UniRule"/>
</dbReference>
<feature type="domain" description="Protein kinase" evidence="7">
    <location>
        <begin position="127"/>
        <end position="418"/>
    </location>
</feature>
<dbReference type="InterPro" id="IPR008271">
    <property type="entry name" value="Ser/Thr_kinase_AS"/>
</dbReference>